<feature type="region of interest" description="Disordered" evidence="7">
    <location>
        <begin position="1"/>
        <end position="118"/>
    </location>
</feature>
<feature type="compositionally biased region" description="Basic and acidic residues" evidence="7">
    <location>
        <begin position="1"/>
        <end position="10"/>
    </location>
</feature>
<keyword evidence="3 6" id="KW-0547">Nucleotide-binding</keyword>
<accession>A0ABR2M715</accession>
<reference evidence="9 10" key="1">
    <citation type="journal article" date="2022" name="Nat. Plants">
        <title>Genomes of leafy and leafless Platanthera orchids illuminate the evolution of mycoheterotrophy.</title>
        <authorList>
            <person name="Li M.H."/>
            <person name="Liu K.W."/>
            <person name="Li Z."/>
            <person name="Lu H.C."/>
            <person name="Ye Q.L."/>
            <person name="Zhang D."/>
            <person name="Wang J.Y."/>
            <person name="Li Y.F."/>
            <person name="Zhong Z.M."/>
            <person name="Liu X."/>
            <person name="Yu X."/>
            <person name="Liu D.K."/>
            <person name="Tu X.D."/>
            <person name="Liu B."/>
            <person name="Hao Y."/>
            <person name="Liao X.Y."/>
            <person name="Jiang Y.T."/>
            <person name="Sun W.H."/>
            <person name="Chen J."/>
            <person name="Chen Y.Q."/>
            <person name="Ai Y."/>
            <person name="Zhai J.W."/>
            <person name="Wu S.S."/>
            <person name="Zhou Z."/>
            <person name="Hsiao Y.Y."/>
            <person name="Wu W.L."/>
            <person name="Chen Y.Y."/>
            <person name="Lin Y.F."/>
            <person name="Hsu J.L."/>
            <person name="Li C.Y."/>
            <person name="Wang Z.W."/>
            <person name="Zhao X."/>
            <person name="Zhong W.Y."/>
            <person name="Ma X.K."/>
            <person name="Ma L."/>
            <person name="Huang J."/>
            <person name="Chen G.Z."/>
            <person name="Huang M.Z."/>
            <person name="Huang L."/>
            <person name="Peng D.H."/>
            <person name="Luo Y.B."/>
            <person name="Zou S.Q."/>
            <person name="Chen S.P."/>
            <person name="Lan S."/>
            <person name="Tsai W.C."/>
            <person name="Van de Peer Y."/>
            <person name="Liu Z.J."/>
        </authorList>
    </citation>
    <scope>NUCLEOTIDE SEQUENCE [LARGE SCALE GENOMIC DNA]</scope>
    <source>
        <strain evidence="9">Lor288</strain>
    </source>
</reference>
<dbReference type="InterPro" id="IPR027484">
    <property type="entry name" value="PInositol-4-P-5-kinase_N"/>
</dbReference>
<dbReference type="Gene3D" id="3.30.810.10">
    <property type="entry name" value="2-Layer Sandwich"/>
    <property type="match status" value="1"/>
</dbReference>
<gene>
    <name evidence="9" type="primary">FAB1C</name>
    <name evidence="9" type="ORF">KSP40_PGU013427</name>
</gene>
<dbReference type="Pfam" id="PF01504">
    <property type="entry name" value="PIP5K"/>
    <property type="match status" value="2"/>
</dbReference>
<dbReference type="PROSITE" id="PS51455">
    <property type="entry name" value="PIPK"/>
    <property type="match status" value="1"/>
</dbReference>
<dbReference type="SMART" id="SM00330">
    <property type="entry name" value="PIPKc"/>
    <property type="match status" value="1"/>
</dbReference>
<dbReference type="PANTHER" id="PTHR45748:SF14">
    <property type="entry name" value="1-PHOSPHATIDYLINOSITOL-3-PHOSPHATE 5-KINASE FAB1C-RELATED"/>
    <property type="match status" value="1"/>
</dbReference>
<evidence type="ECO:0000313" key="10">
    <source>
        <dbReference type="Proteomes" id="UP001412067"/>
    </source>
</evidence>
<feature type="compositionally biased region" description="Polar residues" evidence="7">
    <location>
        <begin position="67"/>
        <end position="79"/>
    </location>
</feature>
<name>A0ABR2M715_9ASPA</name>
<dbReference type="InterPro" id="IPR002498">
    <property type="entry name" value="PInositol-4-P-4/5-kinase_core"/>
</dbReference>
<dbReference type="CDD" id="cd03334">
    <property type="entry name" value="Fab1_TCP"/>
    <property type="match status" value="1"/>
</dbReference>
<comment type="caution">
    <text evidence="9">The sequence shown here is derived from an EMBL/GenBank/DDBJ whole genome shotgun (WGS) entry which is preliminary data.</text>
</comment>
<evidence type="ECO:0000256" key="5">
    <source>
        <dbReference type="ARBA" id="ARBA00022840"/>
    </source>
</evidence>
<keyword evidence="4 6" id="KW-0418">Kinase</keyword>
<dbReference type="EMBL" id="JBBWWR010000011">
    <property type="protein sequence ID" value="KAK8959982.1"/>
    <property type="molecule type" value="Genomic_DNA"/>
</dbReference>
<evidence type="ECO:0000256" key="7">
    <source>
        <dbReference type="SAM" id="MobiDB-lite"/>
    </source>
</evidence>
<feature type="compositionally biased region" description="Polar residues" evidence="7">
    <location>
        <begin position="598"/>
        <end position="622"/>
    </location>
</feature>
<dbReference type="SUPFAM" id="SSF52029">
    <property type="entry name" value="GroEL apical domain-like"/>
    <property type="match status" value="1"/>
</dbReference>
<dbReference type="PANTHER" id="PTHR45748">
    <property type="entry name" value="1-PHOSPHATIDYLINOSITOL 3-PHOSPHATE 5-KINASE-RELATED"/>
    <property type="match status" value="1"/>
</dbReference>
<dbReference type="CDD" id="cd17300">
    <property type="entry name" value="PIPKc_PIKfyve"/>
    <property type="match status" value="1"/>
</dbReference>
<dbReference type="EC" id="2.7.1.150" evidence="1"/>
<proteinExistence type="predicted"/>
<evidence type="ECO:0000256" key="6">
    <source>
        <dbReference type="PROSITE-ProRule" id="PRU00781"/>
    </source>
</evidence>
<dbReference type="InterPro" id="IPR027409">
    <property type="entry name" value="GroEL-like_apical_dom_sf"/>
</dbReference>
<evidence type="ECO:0000256" key="2">
    <source>
        <dbReference type="ARBA" id="ARBA00022679"/>
    </source>
</evidence>
<keyword evidence="5 6" id="KW-0067">ATP-binding</keyword>
<keyword evidence="10" id="KW-1185">Reference proteome</keyword>
<keyword evidence="2 6" id="KW-0808">Transferase</keyword>
<dbReference type="InterPro" id="IPR027483">
    <property type="entry name" value="PInositol-4-P-4/5-kinase_C_sf"/>
</dbReference>
<sequence>MSTLEDDRTTACHGCSLPSSSTHFSCSTYRSDEEEDGHDSRKLLISPRSEFSHDVSEVDSSSSSCSQELYSFKSVNSSPWDIPSRPGENGDSPGSKVVCSDQEEQVYSRKPGTETEESSYMYDNLSPYRSHVSPKSQQILNFENDVRIWYPPPPEDVNDDMDNGFFEYNDDEDDDFEGSGVDFSSNCFDGDAFPVREKLNDPIKVHLGNAVRRHFSALVLQLLKDENFKCSSETGIESWLEIISSLAWQAARFVKPDTRKGGSMDPSDYVKVKCVTSGNPWDSSFIKGVVCTKNVRHKRMVSQHKNPRVLLLGGALEYQRVSNKLASINTVIEQESDHLKMAVAKIEAHRPNVLLVEKSVSSYAQEYLLAKEISLVLNVKRSLLERISRCTGAQLVPSIDYITTAQLGQCEVFRVEKVVENSSFGTHPSKRSVKTLMYFEGCPRRLGCTVILRGGFLEELKKVKHVVSLAIFAAYHLSLETSFLADEGATLPKLPSKVPSSIPDNLLMSDATVLETSLSGGPRVRQQTAAENHRKVSSCSNSGLQSIFISSDASCVNGGILNVTAKTNHYSSHSANRMLTGDISHLCTSNSLDELESTGSAGQCRKSTSPTPRNASAQVEDTSISDKRSVATHKNLITDEQAGQNDFFEVPEEFFSTGDSQSILVSFSSSCIPKGVVCERSQLFRIKFYGSFDKPLGKYLRDDLFDQTSTCRLCNEPVEVHIHCYTHQQGSLTISVRRLTSMKLPGERDGRIWMWHRCLKCQPKDGIPPSTHRVVLSDAAWGLSFGKFLELSFSNHATANRLASCGHSLQKDCLRFYGFGNMVAFFRYSPVDILSVYLPPLVLEFASHSMQAWLRSEAVLILSSLKSLHLEIFNFLEQIELKITVYSSEPIKEIIHKHILELKDVLRTDRNEYDVLLKPVCMENDQPSQEILDILELNWLKRKLIIDSVVWDRRLCLLDSFSKSKSSTAKVHPHLLEEFTLLSQTELRTESVFKDDGFGSSSEESTANSPVFSENWSIKQHEEFSMQVLEGNTNLVEMDLSIDMVQGYAAAAGLYMVSSHGSRGYVGQIGYDGSSETLCSKRIMPPESNLSDRIDLAWTGSSQSLADLTSSESDSGQLSLMNSPHYNKLVSTLRVNSLDSSLRVRNKLHRGLSPLSVRFKSVKSFDASGVSGGVSSISCTNEDIFYKSPSSLKRLNFLASHTPVFISSISCIMAEGARLLIPQGGYVDVVIALYDNEPTSIITYAISSEEHSNFISSRPDQHEMNSEIVNAGLSSSSVSQFQLDESKPHHASRDVDHKELHFKFSFDDDYSIKNDRVKFSVTCYYAKQFDALRKCCANDMDFIRSLSRCKKWNAQGGKSNVYFAKSLDERFIIKQVTRTELDSFEDFAPEYFKYLTGSINSGSPTCLAKVLGIYQVTVKHLKGGREAKMDLMVMENLLYGRNVSRVYDLKGSLRARYNPDTTGNNKVLLDLNLLETLRTKPILLSSKAKRKLERAIWNDTSFLASIDVMDYSLLVGVDEGKKDLVVGIIDYMRQYTWDKHLETWVKASGFLGGSKNSSPTVVSPLQYKKRFRKAMSMYFLTVPDQWSSSSPRTSHEII</sequence>
<dbReference type="Pfam" id="PF00118">
    <property type="entry name" value="Cpn60_TCP1"/>
    <property type="match status" value="1"/>
</dbReference>
<protein>
    <recommendedName>
        <fullName evidence="1">1-phosphatidylinositol-3-phosphate 5-kinase</fullName>
        <ecNumber evidence="1">2.7.1.150</ecNumber>
    </recommendedName>
</protein>
<dbReference type="InterPro" id="IPR002423">
    <property type="entry name" value="Cpn60/GroEL/TCP-1"/>
</dbReference>
<dbReference type="Gene3D" id="3.50.7.10">
    <property type="entry name" value="GroEL"/>
    <property type="match status" value="1"/>
</dbReference>
<dbReference type="Gene3D" id="3.30.800.10">
    <property type="entry name" value="Phosphatidylinositol Phosphate Kinase II Beta"/>
    <property type="match status" value="1"/>
</dbReference>
<evidence type="ECO:0000256" key="1">
    <source>
        <dbReference type="ARBA" id="ARBA00012009"/>
    </source>
</evidence>
<dbReference type="InterPro" id="IPR044769">
    <property type="entry name" value="PIKfyve_PIPKc"/>
</dbReference>
<dbReference type="Proteomes" id="UP001412067">
    <property type="component" value="Unassembled WGS sequence"/>
</dbReference>
<evidence type="ECO:0000256" key="3">
    <source>
        <dbReference type="ARBA" id="ARBA00022741"/>
    </source>
</evidence>
<dbReference type="SUPFAM" id="SSF56104">
    <property type="entry name" value="SAICAR synthase-like"/>
    <property type="match status" value="1"/>
</dbReference>
<evidence type="ECO:0000256" key="4">
    <source>
        <dbReference type="ARBA" id="ARBA00022777"/>
    </source>
</evidence>
<feature type="region of interest" description="Disordered" evidence="7">
    <location>
        <begin position="598"/>
        <end position="624"/>
    </location>
</feature>
<evidence type="ECO:0000259" key="8">
    <source>
        <dbReference type="PROSITE" id="PS51455"/>
    </source>
</evidence>
<evidence type="ECO:0000313" key="9">
    <source>
        <dbReference type="EMBL" id="KAK8959982.1"/>
    </source>
</evidence>
<organism evidence="9 10">
    <name type="scientific">Platanthera guangdongensis</name>
    <dbReference type="NCBI Taxonomy" id="2320717"/>
    <lineage>
        <taxon>Eukaryota</taxon>
        <taxon>Viridiplantae</taxon>
        <taxon>Streptophyta</taxon>
        <taxon>Embryophyta</taxon>
        <taxon>Tracheophyta</taxon>
        <taxon>Spermatophyta</taxon>
        <taxon>Magnoliopsida</taxon>
        <taxon>Liliopsida</taxon>
        <taxon>Asparagales</taxon>
        <taxon>Orchidaceae</taxon>
        <taxon>Orchidoideae</taxon>
        <taxon>Orchideae</taxon>
        <taxon>Orchidinae</taxon>
        <taxon>Platanthera</taxon>
    </lineage>
</organism>
<feature type="domain" description="PIPK" evidence="8">
    <location>
        <begin position="1261"/>
        <end position="1579"/>
    </location>
</feature>
<feature type="compositionally biased region" description="Polar residues" evidence="7">
    <location>
        <begin position="17"/>
        <end position="29"/>
    </location>
</feature>